<dbReference type="InterPro" id="IPR036249">
    <property type="entry name" value="Thioredoxin-like_sf"/>
</dbReference>
<evidence type="ECO:0000256" key="2">
    <source>
        <dbReference type="ARBA" id="ARBA00012452"/>
    </source>
</evidence>
<accession>A0A7N4Q043</accession>
<reference evidence="11" key="2">
    <citation type="submission" date="2025-08" db="UniProtKB">
        <authorList>
            <consortium name="Ensembl"/>
        </authorList>
    </citation>
    <scope>IDENTIFICATION</scope>
</reference>
<organism evidence="11 12">
    <name type="scientific">Sarcophilus harrisii</name>
    <name type="common">Tasmanian devil</name>
    <name type="synonym">Sarcophilus laniarius</name>
    <dbReference type="NCBI Taxonomy" id="9305"/>
    <lineage>
        <taxon>Eukaryota</taxon>
        <taxon>Metazoa</taxon>
        <taxon>Chordata</taxon>
        <taxon>Craniata</taxon>
        <taxon>Vertebrata</taxon>
        <taxon>Euteleostomi</taxon>
        <taxon>Mammalia</taxon>
        <taxon>Metatheria</taxon>
        <taxon>Dasyuromorphia</taxon>
        <taxon>Dasyuridae</taxon>
        <taxon>Sarcophilus</taxon>
    </lineage>
</organism>
<dbReference type="GO" id="GO:0006749">
    <property type="term" value="P:glutathione metabolic process"/>
    <property type="evidence" value="ECO:0007669"/>
    <property type="project" value="TreeGrafter"/>
</dbReference>
<evidence type="ECO:0000313" key="12">
    <source>
        <dbReference type="Proteomes" id="UP000007648"/>
    </source>
</evidence>
<dbReference type="GeneTree" id="ENSGT00440000033697"/>
<evidence type="ECO:0000256" key="7">
    <source>
        <dbReference type="ARBA" id="ARBA00081396"/>
    </source>
</evidence>
<dbReference type="GO" id="GO:0005777">
    <property type="term" value="C:peroxisome"/>
    <property type="evidence" value="ECO:0007669"/>
    <property type="project" value="TreeGrafter"/>
</dbReference>
<gene>
    <name evidence="11" type="primary">LOC100915266</name>
</gene>
<evidence type="ECO:0000256" key="4">
    <source>
        <dbReference type="ARBA" id="ARBA00047960"/>
    </source>
</evidence>
<dbReference type="RefSeq" id="XP_031795117.1">
    <property type="nucleotide sequence ID" value="XM_031939257.1"/>
</dbReference>
<evidence type="ECO:0000256" key="9">
    <source>
        <dbReference type="ARBA" id="ARBA00083519"/>
    </source>
</evidence>
<comment type="similarity">
    <text evidence="1">Belongs to the GST superfamily. Kappa family.</text>
</comment>
<protein>
    <recommendedName>
        <fullName evidence="5">Glutathione S-transferase kappa 1</fullName>
        <ecNumber evidence="2">2.5.1.18</ecNumber>
    </recommendedName>
    <alternativeName>
        <fullName evidence="8">GST 13-13</fullName>
    </alternativeName>
    <alternativeName>
        <fullName evidence="9">GST class-kappa</fullName>
    </alternativeName>
    <alternativeName>
        <fullName evidence="6">GSTK1-1</fullName>
    </alternativeName>
    <alternativeName>
        <fullName evidence="7">Glutathione S-transferase subunit 13</fullName>
    </alternativeName>
</protein>
<dbReference type="GO" id="GO:0004602">
    <property type="term" value="F:glutathione peroxidase activity"/>
    <property type="evidence" value="ECO:0007669"/>
    <property type="project" value="TreeGrafter"/>
</dbReference>
<name>A0A7N4Q043_SARHA</name>
<keyword evidence="3" id="KW-0808">Transferase</keyword>
<dbReference type="PANTHER" id="PTHR42943:SF2">
    <property type="entry name" value="GLUTATHIONE S-TRANSFERASE KAPPA 1"/>
    <property type="match status" value="1"/>
</dbReference>
<dbReference type="InterPro" id="IPR051924">
    <property type="entry name" value="GST_Kappa/NadH"/>
</dbReference>
<keyword evidence="12" id="KW-1185">Reference proteome</keyword>
<dbReference type="InterPro" id="IPR001853">
    <property type="entry name" value="DSBA-like_thioredoxin_dom"/>
</dbReference>
<sequence length="299" mass="34413">MAGLRRKLEFFYDLLSPYCWLSFEVLCRYRNIWNINLQLRPTFLAGIMKDTGMEESVKDAGNLWPLLVPQKNKYLSQELQYMAKFYQVPLVIPKDLRGVIIDKGSLDAMRFLCSVEMENPEMLEKVSRELWMRIWSQDEDITEPKSILIAAEKAGFSEEQAEFLLKKCSTEEVKKKLRETTTAACRHGAFGLPTIVFNVNKKSHMFFGSDKLELLAHLIGSSDSGLKRQASFLLKDRSWETLEVMWEWIPISGNESAVGQRDTSPLRAKSWAVGVEKPLPSKAFWSLEVPAGEYAWRWG</sequence>
<dbReference type="Ensembl" id="ENSSHAT00000027130.1">
    <property type="protein sequence ID" value="ENSSHAP00000046021.1"/>
    <property type="gene ID" value="ENSSHAG00000025336.1"/>
</dbReference>
<dbReference type="EC" id="2.5.1.18" evidence="2"/>
<evidence type="ECO:0000256" key="3">
    <source>
        <dbReference type="ARBA" id="ARBA00022679"/>
    </source>
</evidence>
<dbReference type="InParanoid" id="A0A7N4Q043"/>
<reference evidence="11 12" key="1">
    <citation type="journal article" date="2011" name="Proc. Natl. Acad. Sci. U.S.A.">
        <title>Genetic diversity and population structure of the endangered marsupial Sarcophilus harrisii (Tasmanian devil).</title>
        <authorList>
            <person name="Miller W."/>
            <person name="Hayes V.M."/>
            <person name="Ratan A."/>
            <person name="Petersen D.C."/>
            <person name="Wittekindt N.E."/>
            <person name="Miller J."/>
            <person name="Walenz B."/>
            <person name="Knight J."/>
            <person name="Qi J."/>
            <person name="Zhao F."/>
            <person name="Wang Q."/>
            <person name="Bedoya-Reina O.C."/>
            <person name="Katiyar N."/>
            <person name="Tomsho L.P."/>
            <person name="Kasson L.M."/>
            <person name="Hardie R.A."/>
            <person name="Woodbridge P."/>
            <person name="Tindall E.A."/>
            <person name="Bertelsen M.F."/>
            <person name="Dixon D."/>
            <person name="Pyecroft S."/>
            <person name="Helgen K.M."/>
            <person name="Lesk A.M."/>
            <person name="Pringle T.H."/>
            <person name="Patterson N."/>
            <person name="Zhang Y."/>
            <person name="Kreiss A."/>
            <person name="Woods G.M."/>
            <person name="Jones M.E."/>
            <person name="Schuster S.C."/>
        </authorList>
    </citation>
    <scope>NUCLEOTIDE SEQUENCE [LARGE SCALE GENOMIC DNA]</scope>
</reference>
<dbReference type="Gene3D" id="3.40.30.10">
    <property type="entry name" value="Glutaredoxin"/>
    <property type="match status" value="1"/>
</dbReference>
<evidence type="ECO:0000313" key="11">
    <source>
        <dbReference type="Ensembl" id="ENSSHAP00000046021.1"/>
    </source>
</evidence>
<dbReference type="Pfam" id="PF01323">
    <property type="entry name" value="DSBA"/>
    <property type="match status" value="1"/>
</dbReference>
<evidence type="ECO:0000256" key="5">
    <source>
        <dbReference type="ARBA" id="ARBA00073833"/>
    </source>
</evidence>
<evidence type="ECO:0000256" key="1">
    <source>
        <dbReference type="ARBA" id="ARBA00006494"/>
    </source>
</evidence>
<dbReference type="GO" id="GO:0005739">
    <property type="term" value="C:mitochondrion"/>
    <property type="evidence" value="ECO:0007669"/>
    <property type="project" value="TreeGrafter"/>
</dbReference>
<dbReference type="Proteomes" id="UP000007648">
    <property type="component" value="Unassembled WGS sequence"/>
</dbReference>
<dbReference type="GeneID" id="100915266"/>
<dbReference type="FunFam" id="3.40.30.10:FF:000096">
    <property type="entry name" value="Glutathione S-transferase kappa"/>
    <property type="match status" value="1"/>
</dbReference>
<reference evidence="11" key="3">
    <citation type="submission" date="2025-09" db="UniProtKB">
        <authorList>
            <consortium name="Ensembl"/>
        </authorList>
    </citation>
    <scope>IDENTIFICATION</scope>
</reference>
<dbReference type="AlphaFoldDB" id="A0A7N4Q043"/>
<comment type="catalytic activity">
    <reaction evidence="4">
        <text>RX + glutathione = an S-substituted glutathione + a halide anion + H(+)</text>
        <dbReference type="Rhea" id="RHEA:16437"/>
        <dbReference type="ChEBI" id="CHEBI:15378"/>
        <dbReference type="ChEBI" id="CHEBI:16042"/>
        <dbReference type="ChEBI" id="CHEBI:17792"/>
        <dbReference type="ChEBI" id="CHEBI:57925"/>
        <dbReference type="ChEBI" id="CHEBI:90779"/>
        <dbReference type="EC" id="2.5.1.18"/>
    </reaction>
</comment>
<feature type="domain" description="DSBA-like thioredoxin" evidence="10">
    <location>
        <begin position="8"/>
        <end position="219"/>
    </location>
</feature>
<dbReference type="GO" id="GO:0004364">
    <property type="term" value="F:glutathione transferase activity"/>
    <property type="evidence" value="ECO:0007669"/>
    <property type="project" value="UniProtKB-EC"/>
</dbReference>
<proteinExistence type="inferred from homology"/>
<evidence type="ECO:0000256" key="6">
    <source>
        <dbReference type="ARBA" id="ARBA00080274"/>
    </source>
</evidence>
<dbReference type="OrthoDB" id="4664297at2759"/>
<evidence type="ECO:0000259" key="10">
    <source>
        <dbReference type="Pfam" id="PF01323"/>
    </source>
</evidence>
<dbReference type="SUPFAM" id="SSF52833">
    <property type="entry name" value="Thioredoxin-like"/>
    <property type="match status" value="1"/>
</dbReference>
<dbReference type="PANTHER" id="PTHR42943">
    <property type="entry name" value="GLUTATHIONE S-TRANSFERASE KAPPA"/>
    <property type="match status" value="1"/>
</dbReference>
<evidence type="ECO:0000256" key="8">
    <source>
        <dbReference type="ARBA" id="ARBA00082109"/>
    </source>
</evidence>